<comment type="caution">
    <text evidence="7">The sequence shown here is derived from an EMBL/GenBank/DDBJ whole genome shotgun (WGS) entry which is preliminary data.</text>
</comment>
<dbReference type="Pfam" id="PF00293">
    <property type="entry name" value="NUDIX"/>
    <property type="match status" value="1"/>
</dbReference>
<accession>A0ABD4T634</accession>
<dbReference type="SUPFAM" id="SSF55811">
    <property type="entry name" value="Nudix"/>
    <property type="match status" value="1"/>
</dbReference>
<dbReference type="Gene3D" id="3.90.79.10">
    <property type="entry name" value="Nucleoside Triphosphate Pyrophosphohydrolase"/>
    <property type="match status" value="1"/>
</dbReference>
<keyword evidence="5" id="KW-0460">Magnesium</keyword>
<dbReference type="AlphaFoldDB" id="A0ABD4T634"/>
<name>A0ABD4T634_9CYAN</name>
<dbReference type="GO" id="GO:0046872">
    <property type="term" value="F:metal ion binding"/>
    <property type="evidence" value="ECO:0007669"/>
    <property type="project" value="UniProtKB-KW"/>
</dbReference>
<evidence type="ECO:0000256" key="3">
    <source>
        <dbReference type="ARBA" id="ARBA00022723"/>
    </source>
</evidence>
<dbReference type="GO" id="GO:0016787">
    <property type="term" value="F:hydrolase activity"/>
    <property type="evidence" value="ECO:0007669"/>
    <property type="project" value="UniProtKB-KW"/>
</dbReference>
<sequence>MKRVAIAILYQRNPWRFLMQLRDPLPTIVYPGHWGLFGGHLEPGESPEQGLRRELWEEICYRPDQLIYLGNKGDRQVDRHVFSAELGVPIQSLILQEGWDMALLSRSQIELGACYSQKSGQIQPIGQPHLRALEAFLSKLQSGA</sequence>
<dbReference type="EMBL" id="JTHE03000079">
    <property type="protein sequence ID" value="MCM1983940.1"/>
    <property type="molecule type" value="Genomic_DNA"/>
</dbReference>
<evidence type="ECO:0000256" key="4">
    <source>
        <dbReference type="ARBA" id="ARBA00022801"/>
    </source>
</evidence>
<dbReference type="InterPro" id="IPR000086">
    <property type="entry name" value="NUDIX_hydrolase_dom"/>
</dbReference>
<dbReference type="PROSITE" id="PS51462">
    <property type="entry name" value="NUDIX"/>
    <property type="match status" value="1"/>
</dbReference>
<proteinExistence type="inferred from homology"/>
<reference evidence="7 8" key="1">
    <citation type="journal article" date="2015" name="Genome Announc.">
        <title>Draft Genome Sequence of Filamentous Marine Cyanobacterium Lyngbya confervoides Strain BDU141951.</title>
        <authorList>
            <person name="Chandrababunaidu M.M."/>
            <person name="Sen D."/>
            <person name="Tripathy S."/>
        </authorList>
    </citation>
    <scope>NUCLEOTIDE SEQUENCE [LARGE SCALE GENOMIC DNA]</scope>
    <source>
        <strain evidence="7 8">BDU141951</strain>
    </source>
</reference>
<dbReference type="Proteomes" id="UP000031561">
    <property type="component" value="Unassembled WGS sequence"/>
</dbReference>
<dbReference type="PANTHER" id="PTHR43758:SF8">
    <property type="entry name" value="8-OXO-DGTP DIPHOSPHATASE YTKD-RELATED"/>
    <property type="match status" value="1"/>
</dbReference>
<keyword evidence="3" id="KW-0479">Metal-binding</keyword>
<evidence type="ECO:0000256" key="2">
    <source>
        <dbReference type="ARBA" id="ARBA00005582"/>
    </source>
</evidence>
<dbReference type="PANTHER" id="PTHR43758">
    <property type="entry name" value="7,8-DIHYDRO-8-OXOGUANINE TRIPHOSPHATASE"/>
    <property type="match status" value="1"/>
</dbReference>
<keyword evidence="8" id="KW-1185">Reference proteome</keyword>
<organism evidence="7 8">
    <name type="scientific">Lyngbya confervoides BDU141951</name>
    <dbReference type="NCBI Taxonomy" id="1574623"/>
    <lineage>
        <taxon>Bacteria</taxon>
        <taxon>Bacillati</taxon>
        <taxon>Cyanobacteriota</taxon>
        <taxon>Cyanophyceae</taxon>
        <taxon>Oscillatoriophycideae</taxon>
        <taxon>Oscillatoriales</taxon>
        <taxon>Microcoleaceae</taxon>
        <taxon>Lyngbya</taxon>
    </lineage>
</organism>
<keyword evidence="4" id="KW-0378">Hydrolase</keyword>
<dbReference type="RefSeq" id="WP_166275622.1">
    <property type="nucleotide sequence ID" value="NZ_JTHE03000079.1"/>
</dbReference>
<dbReference type="CDD" id="cd18882">
    <property type="entry name" value="NUDIX_Hydrolase"/>
    <property type="match status" value="1"/>
</dbReference>
<evidence type="ECO:0000313" key="7">
    <source>
        <dbReference type="EMBL" id="MCM1983940.1"/>
    </source>
</evidence>
<comment type="similarity">
    <text evidence="2">Belongs to the Nudix hydrolase family.</text>
</comment>
<feature type="domain" description="Nudix hydrolase" evidence="6">
    <location>
        <begin position="1"/>
        <end position="127"/>
    </location>
</feature>
<protein>
    <submittedName>
        <fullName evidence="7">NUDIX domain-containing protein</fullName>
    </submittedName>
</protein>
<evidence type="ECO:0000256" key="5">
    <source>
        <dbReference type="ARBA" id="ARBA00022842"/>
    </source>
</evidence>
<gene>
    <name evidence="7" type="ORF">QQ91_0014045</name>
</gene>
<evidence type="ECO:0000313" key="8">
    <source>
        <dbReference type="Proteomes" id="UP000031561"/>
    </source>
</evidence>
<comment type="cofactor">
    <cofactor evidence="1">
        <name>Mg(2+)</name>
        <dbReference type="ChEBI" id="CHEBI:18420"/>
    </cofactor>
</comment>
<evidence type="ECO:0000259" key="6">
    <source>
        <dbReference type="PROSITE" id="PS51462"/>
    </source>
</evidence>
<dbReference type="InterPro" id="IPR015797">
    <property type="entry name" value="NUDIX_hydrolase-like_dom_sf"/>
</dbReference>
<evidence type="ECO:0000256" key="1">
    <source>
        <dbReference type="ARBA" id="ARBA00001946"/>
    </source>
</evidence>